<sequence>MIEDQGEWNHAEASRFSENPWSFYHRLLSDLTGQKLWRARRTRGVERRRLVVEKLISDISLAISLTHQKMLSAGCRHVQGNALQ</sequence>
<evidence type="ECO:0000313" key="1">
    <source>
        <dbReference type="EMBL" id="GFR76750.1"/>
    </source>
</evidence>
<accession>A0AAV4FVJ9</accession>
<name>A0AAV4FVJ9_9GAST</name>
<dbReference type="AlphaFoldDB" id="A0AAV4FVJ9"/>
<evidence type="ECO:0000313" key="2">
    <source>
        <dbReference type="Proteomes" id="UP000762676"/>
    </source>
</evidence>
<reference evidence="1 2" key="1">
    <citation type="journal article" date="2021" name="Elife">
        <title>Chloroplast acquisition without the gene transfer in kleptoplastic sea slugs, Plakobranchus ocellatus.</title>
        <authorList>
            <person name="Maeda T."/>
            <person name="Takahashi S."/>
            <person name="Yoshida T."/>
            <person name="Shimamura S."/>
            <person name="Takaki Y."/>
            <person name="Nagai Y."/>
            <person name="Toyoda A."/>
            <person name="Suzuki Y."/>
            <person name="Arimoto A."/>
            <person name="Ishii H."/>
            <person name="Satoh N."/>
            <person name="Nishiyama T."/>
            <person name="Hasebe M."/>
            <person name="Maruyama T."/>
            <person name="Minagawa J."/>
            <person name="Obokata J."/>
            <person name="Shigenobu S."/>
        </authorList>
    </citation>
    <scope>NUCLEOTIDE SEQUENCE [LARGE SCALE GENOMIC DNA]</scope>
</reference>
<comment type="caution">
    <text evidence="1">The sequence shown here is derived from an EMBL/GenBank/DDBJ whole genome shotgun (WGS) entry which is preliminary data.</text>
</comment>
<organism evidence="1 2">
    <name type="scientific">Elysia marginata</name>
    <dbReference type="NCBI Taxonomy" id="1093978"/>
    <lineage>
        <taxon>Eukaryota</taxon>
        <taxon>Metazoa</taxon>
        <taxon>Spiralia</taxon>
        <taxon>Lophotrochozoa</taxon>
        <taxon>Mollusca</taxon>
        <taxon>Gastropoda</taxon>
        <taxon>Heterobranchia</taxon>
        <taxon>Euthyneura</taxon>
        <taxon>Panpulmonata</taxon>
        <taxon>Sacoglossa</taxon>
        <taxon>Placobranchoidea</taxon>
        <taxon>Plakobranchidae</taxon>
        <taxon>Elysia</taxon>
    </lineage>
</organism>
<gene>
    <name evidence="1" type="ORF">ElyMa_000490200</name>
</gene>
<keyword evidence="2" id="KW-1185">Reference proteome</keyword>
<dbReference type="EMBL" id="BMAT01000942">
    <property type="protein sequence ID" value="GFR76750.1"/>
    <property type="molecule type" value="Genomic_DNA"/>
</dbReference>
<proteinExistence type="predicted"/>
<dbReference type="Proteomes" id="UP000762676">
    <property type="component" value="Unassembled WGS sequence"/>
</dbReference>
<protein>
    <submittedName>
        <fullName evidence="1">Uncharacterized protein</fullName>
    </submittedName>
</protein>